<keyword evidence="3" id="KW-1185">Reference proteome</keyword>
<feature type="signal peptide" evidence="1">
    <location>
        <begin position="1"/>
        <end position="19"/>
    </location>
</feature>
<evidence type="ECO:0000256" key="1">
    <source>
        <dbReference type="SAM" id="SignalP"/>
    </source>
</evidence>
<keyword evidence="1" id="KW-0732">Signal</keyword>
<dbReference type="Proteomes" id="UP000010091">
    <property type="component" value="Chromosome 14"/>
</dbReference>
<dbReference type="RefSeq" id="XP_012053947.1">
    <property type="nucleotide sequence ID" value="XM_012198557.1"/>
</dbReference>
<evidence type="ECO:0000313" key="2">
    <source>
        <dbReference type="EMBL" id="AGV14860.1"/>
    </source>
</evidence>
<proteinExistence type="predicted"/>
<dbReference type="AlphaFoldDB" id="T2BNV5"/>
<name>T2BNV5_CRYN9</name>
<evidence type="ECO:0000313" key="3">
    <source>
        <dbReference type="Proteomes" id="UP000010091"/>
    </source>
</evidence>
<dbReference type="HOGENOM" id="CLU_2305985_0_0_1"/>
<organism evidence="2 3">
    <name type="scientific">Cryptococcus neoformans (strain H99 / ATCC 208821 / CBS 10515 / FGSC 9487)</name>
    <name type="common">Cryptococcus neoformans var. grubii serotype A</name>
    <dbReference type="NCBI Taxonomy" id="235443"/>
    <lineage>
        <taxon>Eukaryota</taxon>
        <taxon>Fungi</taxon>
        <taxon>Dikarya</taxon>
        <taxon>Basidiomycota</taxon>
        <taxon>Agaricomycotina</taxon>
        <taxon>Tremellomycetes</taxon>
        <taxon>Tremellales</taxon>
        <taxon>Cryptococcaceae</taxon>
        <taxon>Cryptococcus</taxon>
        <taxon>Cryptococcus neoformans species complex</taxon>
    </lineage>
</organism>
<evidence type="ECO:0008006" key="4">
    <source>
        <dbReference type="Google" id="ProtNLM"/>
    </source>
</evidence>
<accession>T2BNV5</accession>
<feature type="chain" id="PRO_5004597880" description="Secreted protein" evidence="1">
    <location>
        <begin position="20"/>
        <end position="101"/>
    </location>
</feature>
<reference evidence="2 3" key="1">
    <citation type="journal article" date="2014" name="PLoS Genet.">
        <title>Analysis of the genome and transcriptome of Cryptococcus neoformans var. grubii reveals complex RNA expression and microevolution leading to virulence attenuation.</title>
        <authorList>
            <person name="Janbon G."/>
            <person name="Ormerod K.L."/>
            <person name="Paulet D."/>
            <person name="Byrnes E.J.III."/>
            <person name="Yadav V."/>
            <person name="Chatterjee G."/>
            <person name="Mullapudi N."/>
            <person name="Hon C.C."/>
            <person name="Billmyre R.B."/>
            <person name="Brunel F."/>
            <person name="Bahn Y.S."/>
            <person name="Chen W."/>
            <person name="Chen Y."/>
            <person name="Chow E.W."/>
            <person name="Coppee J.Y."/>
            <person name="Floyd-Averette A."/>
            <person name="Gaillardin C."/>
            <person name="Gerik K.J."/>
            <person name="Goldberg J."/>
            <person name="Gonzalez-Hilarion S."/>
            <person name="Gujja S."/>
            <person name="Hamlin J.L."/>
            <person name="Hsueh Y.P."/>
            <person name="Ianiri G."/>
            <person name="Jones S."/>
            <person name="Kodira C.D."/>
            <person name="Kozubowski L."/>
            <person name="Lam W."/>
            <person name="Marra M."/>
            <person name="Mesner L.D."/>
            <person name="Mieczkowski P.A."/>
            <person name="Moyrand F."/>
            <person name="Nielsen K."/>
            <person name="Proux C."/>
            <person name="Rossignol T."/>
            <person name="Schein J.E."/>
            <person name="Sun S."/>
            <person name="Wollschlaeger C."/>
            <person name="Wood I.A."/>
            <person name="Zeng Q."/>
            <person name="Neuveglise C."/>
            <person name="Newlon C.S."/>
            <person name="Perfect J.R."/>
            <person name="Lodge J.K."/>
            <person name="Idnurm A."/>
            <person name="Stajich J.E."/>
            <person name="Kronstad J.W."/>
            <person name="Sanyal K."/>
            <person name="Heitman J."/>
            <person name="Fraser J.A."/>
            <person name="Cuomo C.A."/>
            <person name="Dietrich F.S."/>
        </authorList>
    </citation>
    <scope>NUCLEOTIDE SEQUENCE [LARGE SCALE GENOMIC DNA]</scope>
    <source>
        <strain evidence="3">H99 / ATCC 208821 / CBS 10515 / FGSC 9487</strain>
    </source>
</reference>
<protein>
    <recommendedName>
        <fullName evidence="4">Secreted protein</fullName>
    </recommendedName>
</protein>
<gene>
    <name evidence="2" type="ORF">CNAG_08024</name>
</gene>
<dbReference type="EMBL" id="CP003833">
    <property type="protein sequence ID" value="AGV14860.1"/>
    <property type="molecule type" value="Genomic_DNA"/>
</dbReference>
<dbReference type="VEuPathDB" id="FungiDB:CNAG_08024"/>
<sequence length="101" mass="11402">MTKWLELWILVCQTACSTGAYGSSLLGRGPQTEGIYYRQLDVEIQARFYRMAYQRILSCSTIIDQTTLHQQSPSFLPFPVFCTIAYHTPHTIPITSPTGAL</sequence>
<dbReference type="GeneID" id="23890829"/>